<dbReference type="GO" id="GO:0005634">
    <property type="term" value="C:nucleus"/>
    <property type="evidence" value="ECO:0007669"/>
    <property type="project" value="UniProtKB-SubCell"/>
</dbReference>
<dbReference type="FunFam" id="2.30.30.140:FF:000042">
    <property type="entry name" value="male-specific lethal 3 homolog"/>
    <property type="match status" value="1"/>
</dbReference>
<dbReference type="GO" id="GO:0010468">
    <property type="term" value="P:regulation of gene expression"/>
    <property type="evidence" value="ECO:0007669"/>
    <property type="project" value="UniProtKB-ARBA"/>
</dbReference>
<comment type="caution">
    <text evidence="12">The sequence shown here is derived from an EMBL/GenBank/DDBJ whole genome shotgun (WGS) entry which is preliminary data.</text>
</comment>
<dbReference type="InterPro" id="IPR008676">
    <property type="entry name" value="MRG"/>
</dbReference>
<dbReference type="Proteomes" id="UP001516400">
    <property type="component" value="Unassembled WGS sequence"/>
</dbReference>
<dbReference type="SMART" id="SM00298">
    <property type="entry name" value="CHROMO"/>
    <property type="match status" value="1"/>
</dbReference>
<evidence type="ECO:0000256" key="6">
    <source>
        <dbReference type="ARBA" id="ARBA00023015"/>
    </source>
</evidence>
<keyword evidence="8" id="KW-0539">Nucleus</keyword>
<evidence type="ECO:0000313" key="13">
    <source>
        <dbReference type="Proteomes" id="UP001516400"/>
    </source>
</evidence>
<dbReference type="InterPro" id="IPR000953">
    <property type="entry name" value="Chromo/chromo_shadow_dom"/>
</dbReference>
<sequence>MVSTRGVKLKFVEGERVLCYEPDPTKAKVLYDSKVLDVVFNKDHKGKKNVEYLIHFQGWNSSWDRCVSEEFVLKDTPENRQLQRDLAEKSQLQLGAYLYRKERKKHSTKPNESAAGQSSEDGSSGSPARMDTDEGQATSSSEDDSSTEEEYIPIELTPNLKQLLEHDYHMIYSNNMLHKLPAEPNVVDILEIYFKHFSNHQVCNNNEKSSSRYRSHYQTQKPSVEDIHKSLLACREFLDGIRLYFDNTLNDLLLYKQEKNLFPTSQVIYRSIADMNQANEHSNHLNYQSKAQADEENGMQNLEQEKNGGASRRKSLRSYTNQETSHINGNSSAPEVSTSHKNGNKPSPSIASSNSEASAPPFVMKTIAWRLLPEHAYHQRPPPPCLVYGATHLTRLLVKMPELLSASSIQDANLKKLIRHMELFIDFLNEHKEWYGEKYYQTA</sequence>
<evidence type="ECO:0000256" key="1">
    <source>
        <dbReference type="ARBA" id="ARBA00004123"/>
    </source>
</evidence>
<dbReference type="Gene3D" id="2.30.30.140">
    <property type="match status" value="1"/>
</dbReference>
<gene>
    <name evidence="12" type="ORF">HHI36_016194</name>
</gene>
<dbReference type="SUPFAM" id="SSF54160">
    <property type="entry name" value="Chromo domain-like"/>
    <property type="match status" value="1"/>
</dbReference>
<evidence type="ECO:0000256" key="4">
    <source>
        <dbReference type="ARBA" id="ARBA00022843"/>
    </source>
</evidence>
<dbReference type="Pfam" id="PF05712">
    <property type="entry name" value="MRG"/>
    <property type="match status" value="1"/>
</dbReference>
<dbReference type="InterPro" id="IPR016197">
    <property type="entry name" value="Chromo-like_dom_sf"/>
</dbReference>
<dbReference type="PANTHER" id="PTHR10880:SF15">
    <property type="entry name" value="MSL COMPLEX SUBUNIT 3"/>
    <property type="match status" value="1"/>
</dbReference>
<feature type="compositionally biased region" description="Polar residues" evidence="10">
    <location>
        <begin position="317"/>
        <end position="345"/>
    </location>
</feature>
<organism evidence="12 13">
    <name type="scientific">Cryptolaemus montrouzieri</name>
    <dbReference type="NCBI Taxonomy" id="559131"/>
    <lineage>
        <taxon>Eukaryota</taxon>
        <taxon>Metazoa</taxon>
        <taxon>Ecdysozoa</taxon>
        <taxon>Arthropoda</taxon>
        <taxon>Hexapoda</taxon>
        <taxon>Insecta</taxon>
        <taxon>Pterygota</taxon>
        <taxon>Neoptera</taxon>
        <taxon>Endopterygota</taxon>
        <taxon>Coleoptera</taxon>
        <taxon>Polyphaga</taxon>
        <taxon>Cucujiformia</taxon>
        <taxon>Coccinelloidea</taxon>
        <taxon>Coccinellidae</taxon>
        <taxon>Scymninae</taxon>
        <taxon>Scymnini</taxon>
        <taxon>Cryptolaemus</taxon>
    </lineage>
</organism>
<dbReference type="GO" id="GO:0072487">
    <property type="term" value="C:MSL complex"/>
    <property type="evidence" value="ECO:0007669"/>
    <property type="project" value="UniProtKB-ARBA"/>
</dbReference>
<dbReference type="AlphaFoldDB" id="A0ABD2NJP4"/>
<keyword evidence="3" id="KW-0158">Chromosome</keyword>
<feature type="compositionally biased region" description="Polar residues" evidence="10">
    <location>
        <begin position="110"/>
        <end position="126"/>
    </location>
</feature>
<evidence type="ECO:0000256" key="9">
    <source>
        <dbReference type="ARBA" id="ARBA00069454"/>
    </source>
</evidence>
<feature type="domain" description="Chromo" evidence="11">
    <location>
        <begin position="10"/>
        <end position="90"/>
    </location>
</feature>
<evidence type="ECO:0000313" key="12">
    <source>
        <dbReference type="EMBL" id="KAL3278657.1"/>
    </source>
</evidence>
<dbReference type="PANTHER" id="PTHR10880">
    <property type="entry name" value="MORTALITY FACTOR 4-LIKE PROTEIN"/>
    <property type="match status" value="1"/>
</dbReference>
<keyword evidence="4" id="KW-0832">Ubl conjugation</keyword>
<keyword evidence="5" id="KW-0156">Chromatin regulator</keyword>
<dbReference type="Pfam" id="PF22732">
    <property type="entry name" value="MSL3_chromo-like"/>
    <property type="match status" value="1"/>
</dbReference>
<name>A0ABD2NJP4_9CUCU</name>
<evidence type="ECO:0000256" key="7">
    <source>
        <dbReference type="ARBA" id="ARBA00023163"/>
    </source>
</evidence>
<dbReference type="InterPro" id="IPR038217">
    <property type="entry name" value="MRG_C_sf"/>
</dbReference>
<feature type="region of interest" description="Disordered" evidence="10">
    <location>
        <begin position="101"/>
        <end position="149"/>
    </location>
</feature>
<dbReference type="InterPro" id="IPR026541">
    <property type="entry name" value="MRG_dom"/>
</dbReference>
<evidence type="ECO:0000256" key="3">
    <source>
        <dbReference type="ARBA" id="ARBA00022454"/>
    </source>
</evidence>
<keyword evidence="7" id="KW-0804">Transcription</keyword>
<protein>
    <recommendedName>
        <fullName evidence="9">Protein male-specific lethal-3</fullName>
    </recommendedName>
</protein>
<dbReference type="PROSITE" id="PS51640">
    <property type="entry name" value="MRG"/>
    <property type="match status" value="1"/>
</dbReference>
<comment type="subcellular location">
    <subcellularLocation>
        <location evidence="2">Chromosome</location>
    </subcellularLocation>
    <subcellularLocation>
        <location evidence="1">Nucleus</location>
    </subcellularLocation>
</comment>
<evidence type="ECO:0000256" key="10">
    <source>
        <dbReference type="SAM" id="MobiDB-lite"/>
    </source>
</evidence>
<accession>A0ABD2NJP4</accession>
<dbReference type="InterPro" id="IPR053820">
    <property type="entry name" value="MSL3_chromo-like"/>
</dbReference>
<keyword evidence="6" id="KW-0805">Transcription regulation</keyword>
<evidence type="ECO:0000256" key="5">
    <source>
        <dbReference type="ARBA" id="ARBA00022853"/>
    </source>
</evidence>
<dbReference type="EMBL" id="JABFTP020000124">
    <property type="protein sequence ID" value="KAL3278657.1"/>
    <property type="molecule type" value="Genomic_DNA"/>
</dbReference>
<feature type="compositionally biased region" description="Low complexity" evidence="10">
    <location>
        <begin position="346"/>
        <end position="357"/>
    </location>
</feature>
<reference evidence="12 13" key="1">
    <citation type="journal article" date="2021" name="BMC Biol.">
        <title>Horizontally acquired antibacterial genes associated with adaptive radiation of ladybird beetles.</title>
        <authorList>
            <person name="Li H.S."/>
            <person name="Tang X.F."/>
            <person name="Huang Y.H."/>
            <person name="Xu Z.Y."/>
            <person name="Chen M.L."/>
            <person name="Du X.Y."/>
            <person name="Qiu B.Y."/>
            <person name="Chen P.T."/>
            <person name="Zhang W."/>
            <person name="Slipinski A."/>
            <person name="Escalona H.E."/>
            <person name="Waterhouse R.M."/>
            <person name="Zwick A."/>
            <person name="Pang H."/>
        </authorList>
    </citation>
    <scope>NUCLEOTIDE SEQUENCE [LARGE SCALE GENOMIC DNA]</scope>
    <source>
        <strain evidence="12">SYSU2018</strain>
    </source>
</reference>
<evidence type="ECO:0000259" key="11">
    <source>
        <dbReference type="SMART" id="SM00298"/>
    </source>
</evidence>
<keyword evidence="13" id="KW-1185">Reference proteome</keyword>
<dbReference type="Gene3D" id="1.10.274.30">
    <property type="entry name" value="MRG domain"/>
    <property type="match status" value="1"/>
</dbReference>
<proteinExistence type="predicted"/>
<dbReference type="GO" id="GO:0006325">
    <property type="term" value="P:chromatin organization"/>
    <property type="evidence" value="ECO:0007669"/>
    <property type="project" value="UniProtKB-KW"/>
</dbReference>
<evidence type="ECO:0000256" key="2">
    <source>
        <dbReference type="ARBA" id="ARBA00004286"/>
    </source>
</evidence>
<evidence type="ECO:0000256" key="8">
    <source>
        <dbReference type="ARBA" id="ARBA00023242"/>
    </source>
</evidence>
<feature type="region of interest" description="Disordered" evidence="10">
    <location>
        <begin position="303"/>
        <end position="357"/>
    </location>
</feature>